<feature type="transmembrane region" description="Helical" evidence="6">
    <location>
        <begin position="135"/>
        <end position="155"/>
    </location>
</feature>
<dbReference type="Proteomes" id="UP000177309">
    <property type="component" value="Unassembled WGS sequence"/>
</dbReference>
<keyword evidence="5 6" id="KW-0472">Membrane</keyword>
<keyword evidence="4 6" id="KW-1133">Transmembrane helix</keyword>
<dbReference type="InterPro" id="IPR011701">
    <property type="entry name" value="MFS"/>
</dbReference>
<evidence type="ECO:0000256" key="4">
    <source>
        <dbReference type="ARBA" id="ARBA00022989"/>
    </source>
</evidence>
<dbReference type="CDD" id="cd17353">
    <property type="entry name" value="MFS_OFA_like"/>
    <property type="match status" value="1"/>
</dbReference>
<evidence type="ECO:0000256" key="1">
    <source>
        <dbReference type="ARBA" id="ARBA00004651"/>
    </source>
</evidence>
<dbReference type="AlphaFoldDB" id="A0A1F4TNA7"/>
<evidence type="ECO:0000256" key="6">
    <source>
        <dbReference type="SAM" id="Phobius"/>
    </source>
</evidence>
<evidence type="ECO:0000313" key="8">
    <source>
        <dbReference type="EMBL" id="OGC34188.1"/>
    </source>
</evidence>
<dbReference type="EMBL" id="MEUI01000021">
    <property type="protein sequence ID" value="OGC34188.1"/>
    <property type="molecule type" value="Genomic_DNA"/>
</dbReference>
<dbReference type="InterPro" id="IPR052983">
    <property type="entry name" value="MFS_Riboflavin_Transporter"/>
</dbReference>
<feature type="transmembrane region" description="Helical" evidence="6">
    <location>
        <begin position="167"/>
        <end position="186"/>
    </location>
</feature>
<feature type="transmembrane region" description="Helical" evidence="6">
    <location>
        <begin position="42"/>
        <end position="63"/>
    </location>
</feature>
<feature type="transmembrane region" description="Helical" evidence="6">
    <location>
        <begin position="254"/>
        <end position="277"/>
    </location>
</feature>
<sequence>MEKSVNRWGIALAGVVMQLLLGTVYGWSVFKRPLMESHGWTGVQVGLAFTIAIFCLGAAAALGGKFVDKAGARKVATTAAILFGVGTLLAGYANSIGSLWLLWLGYGVIAGIGNGLGYITPIAVLVRWFPDKRGLITGLAVMGFGFGSALIGQFVPLLLPSIGITSTFYVLGIIYLIILGLAAQFLNNPPEGWTLPASAGAKGKPQAAIVKSLDLREALGTFQFYILWLVLFINVMAGMALISNMSPMAQAQLGVTAVVAGTLVFTASIFNGLGRVFWASLSDKIGRKNVFLIMLSSQIPVFFLLPQASNIWIFGAMCCYILSCLGGGFATMPSFAVDTFGPKNCGNIYGKVLLAWSLAGVVGPLLMEYVLNVTSSFSMALIIASGILAVGVLLVSLYKKPEAVTA</sequence>
<evidence type="ECO:0000256" key="5">
    <source>
        <dbReference type="ARBA" id="ARBA00023136"/>
    </source>
</evidence>
<name>A0A1F4TNA7_UNCSA</name>
<dbReference type="Gene3D" id="1.20.1250.20">
    <property type="entry name" value="MFS general substrate transporter like domains"/>
    <property type="match status" value="2"/>
</dbReference>
<protein>
    <submittedName>
        <fullName evidence="8">Oxalate:formate antiporter</fullName>
    </submittedName>
</protein>
<feature type="transmembrane region" description="Helical" evidence="6">
    <location>
        <begin position="352"/>
        <end position="371"/>
    </location>
</feature>
<evidence type="ECO:0000256" key="2">
    <source>
        <dbReference type="ARBA" id="ARBA00022448"/>
    </source>
</evidence>
<dbReference type="PROSITE" id="PS50850">
    <property type="entry name" value="MFS"/>
    <property type="match status" value="1"/>
</dbReference>
<dbReference type="InterPro" id="IPR020846">
    <property type="entry name" value="MFS_dom"/>
</dbReference>
<accession>A0A1F4TNA7</accession>
<gene>
    <name evidence="8" type="ORF">A2462_08170</name>
</gene>
<reference evidence="8 9" key="1">
    <citation type="journal article" date="2016" name="Nat. Commun.">
        <title>Thousands of microbial genomes shed light on interconnected biogeochemical processes in an aquifer system.</title>
        <authorList>
            <person name="Anantharaman K."/>
            <person name="Brown C.T."/>
            <person name="Hug L.A."/>
            <person name="Sharon I."/>
            <person name="Castelle C.J."/>
            <person name="Probst A.J."/>
            <person name="Thomas B.C."/>
            <person name="Singh A."/>
            <person name="Wilkins M.J."/>
            <person name="Karaoz U."/>
            <person name="Brodie E.L."/>
            <person name="Williams K.H."/>
            <person name="Hubbard S.S."/>
            <person name="Banfield J.F."/>
        </authorList>
    </citation>
    <scope>NUCLEOTIDE SEQUENCE [LARGE SCALE GENOMIC DNA]</scope>
</reference>
<feature type="transmembrane region" description="Helical" evidence="6">
    <location>
        <begin position="75"/>
        <end position="94"/>
    </location>
</feature>
<dbReference type="PANTHER" id="PTHR43385">
    <property type="entry name" value="RIBOFLAVIN TRANSPORTER RIBJ"/>
    <property type="match status" value="1"/>
</dbReference>
<dbReference type="GO" id="GO:0005886">
    <property type="term" value="C:plasma membrane"/>
    <property type="evidence" value="ECO:0007669"/>
    <property type="project" value="UniProtKB-SubCell"/>
</dbReference>
<feature type="transmembrane region" description="Helical" evidence="6">
    <location>
        <begin position="100"/>
        <end position="126"/>
    </location>
</feature>
<dbReference type="PANTHER" id="PTHR43385:SF1">
    <property type="entry name" value="RIBOFLAVIN TRANSPORTER RIBJ"/>
    <property type="match status" value="1"/>
</dbReference>
<evidence type="ECO:0000256" key="3">
    <source>
        <dbReference type="ARBA" id="ARBA00022692"/>
    </source>
</evidence>
<dbReference type="InterPro" id="IPR036259">
    <property type="entry name" value="MFS_trans_sf"/>
</dbReference>
<evidence type="ECO:0000259" key="7">
    <source>
        <dbReference type="PROSITE" id="PS50850"/>
    </source>
</evidence>
<dbReference type="Pfam" id="PF07690">
    <property type="entry name" value="MFS_1"/>
    <property type="match status" value="2"/>
</dbReference>
<dbReference type="GO" id="GO:0022857">
    <property type="term" value="F:transmembrane transporter activity"/>
    <property type="evidence" value="ECO:0007669"/>
    <property type="project" value="InterPro"/>
</dbReference>
<proteinExistence type="predicted"/>
<feature type="transmembrane region" description="Helical" evidence="6">
    <location>
        <begin position="289"/>
        <end position="305"/>
    </location>
</feature>
<dbReference type="SUPFAM" id="SSF103473">
    <property type="entry name" value="MFS general substrate transporter"/>
    <property type="match status" value="1"/>
</dbReference>
<comment type="caution">
    <text evidence="8">The sequence shown here is derived from an EMBL/GenBank/DDBJ whole genome shotgun (WGS) entry which is preliminary data.</text>
</comment>
<organism evidence="8 9">
    <name type="scientific">candidate division WOR-1 bacterium RIFOXYC2_FULL_41_25</name>
    <dbReference type="NCBI Taxonomy" id="1802586"/>
    <lineage>
        <taxon>Bacteria</taxon>
        <taxon>Bacillati</taxon>
        <taxon>Saganbacteria</taxon>
    </lineage>
</organism>
<feature type="transmembrane region" description="Helical" evidence="6">
    <location>
        <begin position="311"/>
        <end position="331"/>
    </location>
</feature>
<feature type="domain" description="Major facilitator superfamily (MFS) profile" evidence="7">
    <location>
        <begin position="6"/>
        <end position="403"/>
    </location>
</feature>
<keyword evidence="3 6" id="KW-0812">Transmembrane</keyword>
<comment type="subcellular location">
    <subcellularLocation>
        <location evidence="1">Cell membrane</location>
        <topology evidence="1">Multi-pass membrane protein</topology>
    </subcellularLocation>
</comment>
<feature type="transmembrane region" description="Helical" evidence="6">
    <location>
        <begin position="377"/>
        <end position="398"/>
    </location>
</feature>
<feature type="transmembrane region" description="Helical" evidence="6">
    <location>
        <begin position="222"/>
        <end position="242"/>
    </location>
</feature>
<evidence type="ECO:0000313" key="9">
    <source>
        <dbReference type="Proteomes" id="UP000177309"/>
    </source>
</evidence>
<keyword evidence="2" id="KW-0813">Transport</keyword>